<gene>
    <name evidence="5" type="ORF">GFD24_10795</name>
</gene>
<name>A0A7K3TEV6_9BIFI</name>
<evidence type="ECO:0000313" key="6">
    <source>
        <dbReference type="Proteomes" id="UP000469943"/>
    </source>
</evidence>
<evidence type="ECO:0000256" key="1">
    <source>
        <dbReference type="ARBA" id="ARBA00023015"/>
    </source>
</evidence>
<dbReference type="SUPFAM" id="SSF46689">
    <property type="entry name" value="Homeodomain-like"/>
    <property type="match status" value="2"/>
</dbReference>
<dbReference type="GO" id="GO:0003700">
    <property type="term" value="F:DNA-binding transcription factor activity"/>
    <property type="evidence" value="ECO:0007669"/>
    <property type="project" value="InterPro"/>
</dbReference>
<dbReference type="Gene3D" id="1.10.10.60">
    <property type="entry name" value="Homeodomain-like"/>
    <property type="match status" value="2"/>
</dbReference>
<dbReference type="Proteomes" id="UP000469943">
    <property type="component" value="Unassembled WGS sequence"/>
</dbReference>
<dbReference type="AlphaFoldDB" id="A0A7K3TEV6"/>
<dbReference type="PRINTS" id="PR00032">
    <property type="entry name" value="HTHARAC"/>
</dbReference>
<comment type="caution">
    <text evidence="5">The sequence shown here is derived from an EMBL/GenBank/DDBJ whole genome shotgun (WGS) entry which is preliminary data.</text>
</comment>
<dbReference type="PROSITE" id="PS01124">
    <property type="entry name" value="HTH_ARAC_FAMILY_2"/>
    <property type="match status" value="1"/>
</dbReference>
<keyword evidence="1" id="KW-0805">Transcription regulation</keyword>
<dbReference type="SUPFAM" id="SSF51182">
    <property type="entry name" value="RmlC-like cupins"/>
    <property type="match status" value="1"/>
</dbReference>
<proteinExistence type="predicted"/>
<sequence length="328" mass="36689">MMADSIREDAWRWGDMANIAVQVNSDYLEDVRYADPTLPIHFCMDYFDTLAGHEINVHWHRDFEFAIMLRGGCDYHLAGGDAIRLEQGDGIFVNSEALHSADNPTPGAIMSCVTFSPLFFTGQPSGTIYGQYVLPVANRPLAGLRLDATRDHDILAEILTVTSTGKRGTTTPLEYVEHVAKLWRLMLSALDKVPDERPDETELLRERRMRTMMTFVQRHFGDGIDVADIAASAGVGRTECFRLFTRLAAVSPGEYLISYRLRRAAVMLVSGDDSVARVAHVCGFNDASYFAKRFRQRYGCTPRDYRARQRGTSAQNIAMPSGEDVCDG</sequence>
<dbReference type="Gene3D" id="2.60.120.10">
    <property type="entry name" value="Jelly Rolls"/>
    <property type="match status" value="1"/>
</dbReference>
<dbReference type="InterPro" id="IPR020449">
    <property type="entry name" value="Tscrpt_reg_AraC-type_HTH"/>
</dbReference>
<dbReference type="InterPro" id="IPR018060">
    <property type="entry name" value="HTH_AraC"/>
</dbReference>
<evidence type="ECO:0000256" key="3">
    <source>
        <dbReference type="ARBA" id="ARBA00023163"/>
    </source>
</evidence>
<dbReference type="PANTHER" id="PTHR46796">
    <property type="entry name" value="HTH-TYPE TRANSCRIPTIONAL ACTIVATOR RHAS-RELATED"/>
    <property type="match status" value="1"/>
</dbReference>
<dbReference type="OrthoDB" id="9799345at2"/>
<dbReference type="GO" id="GO:0043565">
    <property type="term" value="F:sequence-specific DNA binding"/>
    <property type="evidence" value="ECO:0007669"/>
    <property type="project" value="InterPro"/>
</dbReference>
<dbReference type="Pfam" id="PF12833">
    <property type="entry name" value="HTH_18"/>
    <property type="match status" value="1"/>
</dbReference>
<organism evidence="5 6">
    <name type="scientific">Bifidobacterium ramosum</name>
    <dbReference type="NCBI Taxonomy" id="1798158"/>
    <lineage>
        <taxon>Bacteria</taxon>
        <taxon>Bacillati</taxon>
        <taxon>Actinomycetota</taxon>
        <taxon>Actinomycetes</taxon>
        <taxon>Bifidobacteriales</taxon>
        <taxon>Bifidobacteriaceae</taxon>
        <taxon>Bifidobacterium</taxon>
    </lineage>
</organism>
<evidence type="ECO:0000256" key="2">
    <source>
        <dbReference type="ARBA" id="ARBA00023125"/>
    </source>
</evidence>
<dbReference type="Pfam" id="PF07883">
    <property type="entry name" value="Cupin_2"/>
    <property type="match status" value="1"/>
</dbReference>
<accession>A0A7K3TEV6</accession>
<dbReference type="InterPro" id="IPR014710">
    <property type="entry name" value="RmlC-like_jellyroll"/>
</dbReference>
<keyword evidence="3" id="KW-0804">Transcription</keyword>
<dbReference type="EMBL" id="WHZX01000012">
    <property type="protein sequence ID" value="NEG72680.1"/>
    <property type="molecule type" value="Genomic_DNA"/>
</dbReference>
<evidence type="ECO:0000259" key="4">
    <source>
        <dbReference type="PROSITE" id="PS01124"/>
    </source>
</evidence>
<dbReference type="CDD" id="cd02208">
    <property type="entry name" value="cupin_RmlC-like"/>
    <property type="match status" value="1"/>
</dbReference>
<dbReference type="SMART" id="SM00342">
    <property type="entry name" value="HTH_ARAC"/>
    <property type="match status" value="1"/>
</dbReference>
<dbReference type="PANTHER" id="PTHR46796:SF13">
    <property type="entry name" value="HTH-TYPE TRANSCRIPTIONAL ACTIVATOR RHAS"/>
    <property type="match status" value="1"/>
</dbReference>
<feature type="domain" description="HTH araC/xylS-type" evidence="4">
    <location>
        <begin position="210"/>
        <end position="308"/>
    </location>
</feature>
<reference evidence="5 6" key="1">
    <citation type="submission" date="2019-10" db="EMBL/GenBank/DDBJ databases">
        <title>Bifidobacterium from non-human primates.</title>
        <authorList>
            <person name="Modesto M."/>
        </authorList>
    </citation>
    <scope>NUCLEOTIDE SEQUENCE [LARGE SCALE GENOMIC DNA]</scope>
    <source>
        <strain evidence="5 6">TREM</strain>
    </source>
</reference>
<protein>
    <submittedName>
        <fullName evidence="5">Helix-turn-helix domain-containing protein</fullName>
    </submittedName>
</protein>
<dbReference type="InterPro" id="IPR050204">
    <property type="entry name" value="AraC_XylS_family_regulators"/>
</dbReference>
<keyword evidence="2" id="KW-0238">DNA-binding</keyword>
<dbReference type="PROSITE" id="PS00041">
    <property type="entry name" value="HTH_ARAC_FAMILY_1"/>
    <property type="match status" value="1"/>
</dbReference>
<dbReference type="InterPro" id="IPR011051">
    <property type="entry name" value="RmlC_Cupin_sf"/>
</dbReference>
<dbReference type="InterPro" id="IPR018062">
    <property type="entry name" value="HTH_AraC-typ_CS"/>
</dbReference>
<dbReference type="InterPro" id="IPR013096">
    <property type="entry name" value="Cupin_2"/>
</dbReference>
<evidence type="ECO:0000313" key="5">
    <source>
        <dbReference type="EMBL" id="NEG72680.1"/>
    </source>
</evidence>
<dbReference type="InterPro" id="IPR009057">
    <property type="entry name" value="Homeodomain-like_sf"/>
</dbReference>